<feature type="transmembrane region" description="Helical" evidence="13">
    <location>
        <begin position="138"/>
        <end position="167"/>
    </location>
</feature>
<dbReference type="Pfam" id="PF01312">
    <property type="entry name" value="Bac_export_2"/>
    <property type="match status" value="1"/>
</dbReference>
<sequence length="398" mass="43827">MADQSSDQEKTEEATPRRLEKSREEGQVARSRELTTFMLLLGGVVGMWSMGVMLYDQLGLVMEQAFLFERRQAFETGPMLNNVLDLAQRTLWTMLPLFLLLTMIALVAPALLGGWLISAKSLKPQLSKLNPFKGLKRMFGVQALVELFKAIAKSVLIGGTGMAFLYFNRGEYLSLLDQPTTQALARALMLAAQACGLMVLTLLVVILIDVPYQLWSHAKKLRMSKEEVKREHKESEGDPHVKARIRSQQQAMARGRMMSKVPEADVIITNPTHYAVALQYDEKSMGAPRVVAKGADKVAGRIREIGQEAGVPLLQAPPLARALYHHVDLDREIPLDLYSAVAEVLAWAFRLKHVSQEGGEVPPTPKNLTVPPELAVPGANDVSSAGEPDGNEPSGARE</sequence>
<dbReference type="GO" id="GO:0009306">
    <property type="term" value="P:protein secretion"/>
    <property type="evidence" value="ECO:0007669"/>
    <property type="project" value="InterPro"/>
</dbReference>
<proteinExistence type="inferred from homology"/>
<evidence type="ECO:0000313" key="15">
    <source>
        <dbReference type="EMBL" id="PMR74129.1"/>
    </source>
</evidence>
<feature type="region of interest" description="Disordered" evidence="14">
    <location>
        <begin position="1"/>
        <end position="27"/>
    </location>
</feature>
<dbReference type="Gene3D" id="3.40.1690.10">
    <property type="entry name" value="secretion proteins EscU"/>
    <property type="match status" value="1"/>
</dbReference>
<evidence type="ECO:0000256" key="9">
    <source>
        <dbReference type="ARBA" id="ARBA00022989"/>
    </source>
</evidence>
<evidence type="ECO:0000256" key="2">
    <source>
        <dbReference type="ARBA" id="ARBA00010690"/>
    </source>
</evidence>
<comment type="similarity">
    <text evidence="2 13">Belongs to the type III secretion exporter family.</text>
</comment>
<evidence type="ECO:0000256" key="7">
    <source>
        <dbReference type="ARBA" id="ARBA00022795"/>
    </source>
</evidence>
<dbReference type="AlphaFoldDB" id="A0A2N7U117"/>
<dbReference type="InterPro" id="IPR006136">
    <property type="entry name" value="FlhB"/>
</dbReference>
<evidence type="ECO:0000256" key="11">
    <source>
        <dbReference type="ARBA" id="ARBA00023225"/>
    </source>
</evidence>
<organism evidence="15 16">
    <name type="scientific">Billgrantia endophytica</name>
    <dbReference type="NCBI Taxonomy" id="2033802"/>
    <lineage>
        <taxon>Bacteria</taxon>
        <taxon>Pseudomonadati</taxon>
        <taxon>Pseudomonadota</taxon>
        <taxon>Gammaproteobacteria</taxon>
        <taxon>Oceanospirillales</taxon>
        <taxon>Halomonadaceae</taxon>
        <taxon>Billgrantia</taxon>
    </lineage>
</organism>
<evidence type="ECO:0000256" key="12">
    <source>
        <dbReference type="ARBA" id="ARBA00025078"/>
    </source>
</evidence>
<protein>
    <recommendedName>
        <fullName evidence="3 13">Flagellar biosynthetic protein FlhB</fullName>
    </recommendedName>
</protein>
<dbReference type="FunFam" id="3.40.1690.10:FF:000001">
    <property type="entry name" value="Flagellar biosynthetic protein FlhB"/>
    <property type="match status" value="1"/>
</dbReference>
<keyword evidence="10 13" id="KW-0472">Membrane</keyword>
<dbReference type="PANTHER" id="PTHR30531">
    <property type="entry name" value="FLAGELLAR BIOSYNTHETIC PROTEIN FLHB"/>
    <property type="match status" value="1"/>
</dbReference>
<keyword evidence="9 13" id="KW-1133">Transmembrane helix</keyword>
<keyword evidence="7 13" id="KW-1005">Bacterial flagellum biogenesis</keyword>
<dbReference type="PRINTS" id="PR00950">
    <property type="entry name" value="TYPE3IMSPROT"/>
</dbReference>
<keyword evidence="15" id="KW-0282">Flagellum</keyword>
<dbReference type="NCBIfam" id="TIGR00328">
    <property type="entry name" value="flhB"/>
    <property type="match status" value="1"/>
</dbReference>
<accession>A0A2N7U117</accession>
<evidence type="ECO:0000256" key="5">
    <source>
        <dbReference type="ARBA" id="ARBA00022475"/>
    </source>
</evidence>
<name>A0A2N7U117_9GAMM</name>
<dbReference type="RefSeq" id="WP_102654178.1">
    <property type="nucleotide sequence ID" value="NZ_PNRF01000029.1"/>
</dbReference>
<keyword evidence="4 13" id="KW-0813">Transport</keyword>
<comment type="caution">
    <text evidence="15">The sequence shown here is derived from an EMBL/GenBank/DDBJ whole genome shotgun (WGS) entry which is preliminary data.</text>
</comment>
<evidence type="ECO:0000256" key="10">
    <source>
        <dbReference type="ARBA" id="ARBA00023136"/>
    </source>
</evidence>
<dbReference type="GO" id="GO:0005886">
    <property type="term" value="C:plasma membrane"/>
    <property type="evidence" value="ECO:0007669"/>
    <property type="project" value="UniProtKB-SubCell"/>
</dbReference>
<keyword evidence="11 13" id="KW-1006">Bacterial flagellum protein export</keyword>
<dbReference type="EMBL" id="PNRF01000029">
    <property type="protein sequence ID" value="PMR74129.1"/>
    <property type="molecule type" value="Genomic_DNA"/>
</dbReference>
<evidence type="ECO:0000256" key="8">
    <source>
        <dbReference type="ARBA" id="ARBA00022927"/>
    </source>
</evidence>
<keyword evidence="15" id="KW-0969">Cilium</keyword>
<evidence type="ECO:0000256" key="1">
    <source>
        <dbReference type="ARBA" id="ARBA00004651"/>
    </source>
</evidence>
<dbReference type="PANTHER" id="PTHR30531:SF12">
    <property type="entry name" value="FLAGELLAR BIOSYNTHETIC PROTEIN FLHB"/>
    <property type="match status" value="1"/>
</dbReference>
<dbReference type="GO" id="GO:0044780">
    <property type="term" value="P:bacterial-type flagellum assembly"/>
    <property type="evidence" value="ECO:0007669"/>
    <property type="project" value="InterPro"/>
</dbReference>
<dbReference type="Gene3D" id="6.10.250.2080">
    <property type="match status" value="1"/>
</dbReference>
<dbReference type="OrthoDB" id="9807950at2"/>
<evidence type="ECO:0000256" key="14">
    <source>
        <dbReference type="SAM" id="MobiDB-lite"/>
    </source>
</evidence>
<comment type="subcellular location">
    <subcellularLocation>
        <location evidence="1">Cell membrane</location>
        <topology evidence="1">Multi-pass membrane protein</topology>
    </subcellularLocation>
</comment>
<dbReference type="InterPro" id="IPR006135">
    <property type="entry name" value="T3SS_substrate_exporter"/>
</dbReference>
<keyword evidence="16" id="KW-1185">Reference proteome</keyword>
<evidence type="ECO:0000256" key="6">
    <source>
        <dbReference type="ARBA" id="ARBA00022692"/>
    </source>
</evidence>
<evidence type="ECO:0000313" key="16">
    <source>
        <dbReference type="Proteomes" id="UP000235803"/>
    </source>
</evidence>
<feature type="transmembrane region" description="Helical" evidence="13">
    <location>
        <begin position="37"/>
        <end position="55"/>
    </location>
</feature>
<evidence type="ECO:0000256" key="4">
    <source>
        <dbReference type="ARBA" id="ARBA00022448"/>
    </source>
</evidence>
<evidence type="ECO:0000256" key="3">
    <source>
        <dbReference type="ARBA" id="ARBA00021622"/>
    </source>
</evidence>
<keyword evidence="6 13" id="KW-0812">Transmembrane</keyword>
<dbReference type="Proteomes" id="UP000235803">
    <property type="component" value="Unassembled WGS sequence"/>
</dbReference>
<feature type="transmembrane region" description="Helical" evidence="13">
    <location>
        <begin position="94"/>
        <end position="117"/>
    </location>
</feature>
<feature type="transmembrane region" description="Helical" evidence="13">
    <location>
        <begin position="187"/>
        <end position="215"/>
    </location>
</feature>
<evidence type="ECO:0000256" key="13">
    <source>
        <dbReference type="RuleBase" id="RU364091"/>
    </source>
</evidence>
<dbReference type="InterPro" id="IPR029025">
    <property type="entry name" value="T3SS_substrate_exporter_C"/>
</dbReference>
<keyword evidence="5 13" id="KW-1003">Cell membrane</keyword>
<keyword evidence="15" id="KW-0966">Cell projection</keyword>
<keyword evidence="8 13" id="KW-0653">Protein transport</keyword>
<feature type="region of interest" description="Disordered" evidence="14">
    <location>
        <begin position="357"/>
        <end position="398"/>
    </location>
</feature>
<gene>
    <name evidence="13" type="primary">flhB</name>
    <name evidence="15" type="ORF">C1H69_14885</name>
</gene>
<dbReference type="SUPFAM" id="SSF160544">
    <property type="entry name" value="EscU C-terminal domain-like"/>
    <property type="match status" value="1"/>
</dbReference>
<reference evidence="15 16" key="1">
    <citation type="submission" date="2018-01" db="EMBL/GenBank/DDBJ databases">
        <title>Halomonas endophytica sp. nov., isolated from storage liquid in the stems of Populus euphratica.</title>
        <authorList>
            <person name="Chen C."/>
        </authorList>
    </citation>
    <scope>NUCLEOTIDE SEQUENCE [LARGE SCALE GENOMIC DNA]</scope>
    <source>
        <strain evidence="15 16">MC28</strain>
    </source>
</reference>
<feature type="compositionally biased region" description="Basic and acidic residues" evidence="14">
    <location>
        <begin position="7"/>
        <end position="27"/>
    </location>
</feature>
<comment type="function">
    <text evidence="12 13">Required for formation of the rod structure in the basal body of the flagellar apparatus. Together with FliI and FliH, may constitute the export apparatus of flagellin.</text>
</comment>